<keyword evidence="3" id="KW-0731">Sigma factor</keyword>
<comment type="similarity">
    <text evidence="1">Belongs to the sigma-70 factor family. ECF subfamily.</text>
</comment>
<name>A0A1H7XPN0_9BACT</name>
<dbReference type="AlphaFoldDB" id="A0A1H7XPN0"/>
<gene>
    <name evidence="8" type="ORF">SAMN04488505_104156</name>
</gene>
<dbReference type="InterPro" id="IPR036388">
    <property type="entry name" value="WH-like_DNA-bd_sf"/>
</dbReference>
<evidence type="ECO:0000256" key="1">
    <source>
        <dbReference type="ARBA" id="ARBA00010641"/>
    </source>
</evidence>
<dbReference type="GO" id="GO:0003677">
    <property type="term" value="F:DNA binding"/>
    <property type="evidence" value="ECO:0007669"/>
    <property type="project" value="UniProtKB-KW"/>
</dbReference>
<keyword evidence="4" id="KW-0238">DNA-binding</keyword>
<dbReference type="SUPFAM" id="SSF88946">
    <property type="entry name" value="Sigma2 domain of RNA polymerase sigma factors"/>
    <property type="match status" value="1"/>
</dbReference>
<feature type="domain" description="RNA polymerase sigma-70 region 2" evidence="6">
    <location>
        <begin position="43"/>
        <end position="109"/>
    </location>
</feature>
<dbReference type="Gene3D" id="1.10.1740.10">
    <property type="match status" value="1"/>
</dbReference>
<dbReference type="InterPro" id="IPR014284">
    <property type="entry name" value="RNA_pol_sigma-70_dom"/>
</dbReference>
<dbReference type="InterPro" id="IPR039425">
    <property type="entry name" value="RNA_pol_sigma-70-like"/>
</dbReference>
<dbReference type="PANTHER" id="PTHR43133:SF8">
    <property type="entry name" value="RNA POLYMERASE SIGMA FACTOR HI_1459-RELATED"/>
    <property type="match status" value="1"/>
</dbReference>
<keyword evidence="2" id="KW-0805">Transcription regulation</keyword>
<dbReference type="GO" id="GO:0006352">
    <property type="term" value="P:DNA-templated transcription initiation"/>
    <property type="evidence" value="ECO:0007669"/>
    <property type="project" value="InterPro"/>
</dbReference>
<organism evidence="8 9">
    <name type="scientific">Chitinophaga rupis</name>
    <dbReference type="NCBI Taxonomy" id="573321"/>
    <lineage>
        <taxon>Bacteria</taxon>
        <taxon>Pseudomonadati</taxon>
        <taxon>Bacteroidota</taxon>
        <taxon>Chitinophagia</taxon>
        <taxon>Chitinophagales</taxon>
        <taxon>Chitinophagaceae</taxon>
        <taxon>Chitinophaga</taxon>
    </lineage>
</organism>
<accession>A0A1H7XPN0</accession>
<dbReference type="Gene3D" id="1.10.10.10">
    <property type="entry name" value="Winged helix-like DNA-binding domain superfamily/Winged helix DNA-binding domain"/>
    <property type="match status" value="1"/>
</dbReference>
<proteinExistence type="inferred from homology"/>
<evidence type="ECO:0000256" key="2">
    <source>
        <dbReference type="ARBA" id="ARBA00023015"/>
    </source>
</evidence>
<dbReference type="PANTHER" id="PTHR43133">
    <property type="entry name" value="RNA POLYMERASE ECF-TYPE SIGMA FACTO"/>
    <property type="match status" value="1"/>
</dbReference>
<dbReference type="Pfam" id="PF04542">
    <property type="entry name" value="Sigma70_r2"/>
    <property type="match status" value="1"/>
</dbReference>
<protein>
    <submittedName>
        <fullName evidence="8">RNA polymerase sigma-70 factor, ECF subfamily</fullName>
    </submittedName>
</protein>
<dbReference type="Pfam" id="PF08281">
    <property type="entry name" value="Sigma70_r4_2"/>
    <property type="match status" value="1"/>
</dbReference>
<dbReference type="InterPro" id="IPR013325">
    <property type="entry name" value="RNA_pol_sigma_r2"/>
</dbReference>
<dbReference type="InterPro" id="IPR007627">
    <property type="entry name" value="RNA_pol_sigma70_r2"/>
</dbReference>
<evidence type="ECO:0000313" key="9">
    <source>
        <dbReference type="Proteomes" id="UP000198984"/>
    </source>
</evidence>
<keyword evidence="5" id="KW-0804">Transcription</keyword>
<evidence type="ECO:0000256" key="5">
    <source>
        <dbReference type="ARBA" id="ARBA00023163"/>
    </source>
</evidence>
<dbReference type="CDD" id="cd06171">
    <property type="entry name" value="Sigma70_r4"/>
    <property type="match status" value="1"/>
</dbReference>
<dbReference type="EMBL" id="FOBB01000004">
    <property type="protein sequence ID" value="SEM35862.1"/>
    <property type="molecule type" value="Genomic_DNA"/>
</dbReference>
<evidence type="ECO:0000256" key="3">
    <source>
        <dbReference type="ARBA" id="ARBA00023082"/>
    </source>
</evidence>
<evidence type="ECO:0000259" key="6">
    <source>
        <dbReference type="Pfam" id="PF04542"/>
    </source>
</evidence>
<sequence length="196" mass="22308">MQPFSHLIVFIMQRLTDNLNPTPATDQLVARCKKGDVRAFKELYDTYSAAMYNICLRMTGNITDAEDTLQEAFMQVFGNIGKLEQAGSVTAWIKRIVVNHCLSHLRRKKVYFEEVDRVEVEEEPSVDEAGFTGTVNAVKEAIAALPVGYKTVLNLYLFEEYSHKEIAGMLDISESTVKTQYMRAKEKVRQMVSQKL</sequence>
<evidence type="ECO:0000256" key="4">
    <source>
        <dbReference type="ARBA" id="ARBA00023125"/>
    </source>
</evidence>
<dbReference type="NCBIfam" id="TIGR02937">
    <property type="entry name" value="sigma70-ECF"/>
    <property type="match status" value="1"/>
</dbReference>
<dbReference type="InterPro" id="IPR013324">
    <property type="entry name" value="RNA_pol_sigma_r3/r4-like"/>
</dbReference>
<dbReference type="SUPFAM" id="SSF88659">
    <property type="entry name" value="Sigma3 and sigma4 domains of RNA polymerase sigma factors"/>
    <property type="match status" value="1"/>
</dbReference>
<dbReference type="STRING" id="573321.SAMN04488505_104156"/>
<evidence type="ECO:0000259" key="7">
    <source>
        <dbReference type="Pfam" id="PF08281"/>
    </source>
</evidence>
<feature type="domain" description="RNA polymerase sigma factor 70 region 4 type 2" evidence="7">
    <location>
        <begin position="137"/>
        <end position="187"/>
    </location>
</feature>
<keyword evidence="9" id="KW-1185">Reference proteome</keyword>
<dbReference type="GO" id="GO:0016987">
    <property type="term" value="F:sigma factor activity"/>
    <property type="evidence" value="ECO:0007669"/>
    <property type="project" value="UniProtKB-KW"/>
</dbReference>
<dbReference type="InterPro" id="IPR013249">
    <property type="entry name" value="RNA_pol_sigma70_r4_t2"/>
</dbReference>
<dbReference type="Proteomes" id="UP000198984">
    <property type="component" value="Unassembled WGS sequence"/>
</dbReference>
<evidence type="ECO:0000313" key="8">
    <source>
        <dbReference type="EMBL" id="SEM35862.1"/>
    </source>
</evidence>
<reference evidence="8 9" key="1">
    <citation type="submission" date="2016-10" db="EMBL/GenBank/DDBJ databases">
        <authorList>
            <person name="de Groot N.N."/>
        </authorList>
    </citation>
    <scope>NUCLEOTIDE SEQUENCE [LARGE SCALE GENOMIC DNA]</scope>
    <source>
        <strain evidence="8 9">DSM 21039</strain>
    </source>
</reference>